<dbReference type="Proteomes" id="UP000596202">
    <property type="component" value="Chromosome"/>
</dbReference>
<organism evidence="3 4">
    <name type="scientific">Myroides odoratus</name>
    <name type="common">Flavobacterium odoratum</name>
    <dbReference type="NCBI Taxonomy" id="256"/>
    <lineage>
        <taxon>Bacteria</taxon>
        <taxon>Pseudomonadati</taxon>
        <taxon>Bacteroidota</taxon>
        <taxon>Flavobacteriia</taxon>
        <taxon>Flavobacteriales</taxon>
        <taxon>Flavobacteriaceae</taxon>
        <taxon>Myroides</taxon>
    </lineage>
</organism>
<accession>A0A9Q6ZF17</accession>
<feature type="compositionally biased region" description="Polar residues" evidence="1">
    <location>
        <begin position="30"/>
        <end position="39"/>
    </location>
</feature>
<proteinExistence type="predicted"/>
<feature type="chain" id="PRO_5040412878" evidence="2">
    <location>
        <begin position="22"/>
        <end position="114"/>
    </location>
</feature>
<reference evidence="3 4" key="1">
    <citation type="submission" date="2021-01" db="EMBL/GenBank/DDBJ databases">
        <title>FDA dAtabase for Regulatory Grade micrObial Sequences (FDA-ARGOS): Supporting development and validation of Infectious Disease Dx tests.</title>
        <authorList>
            <person name="Sproer C."/>
            <person name="Gronow S."/>
            <person name="Severitt S."/>
            <person name="Schroder I."/>
            <person name="Tallon L."/>
            <person name="Sadzewicz L."/>
            <person name="Zhao X."/>
            <person name="Boylan J."/>
            <person name="Ott S."/>
            <person name="Bowen H."/>
            <person name="Vavikolanu K."/>
            <person name="Mehta A."/>
            <person name="Aluvathingal J."/>
            <person name="Nadendla S."/>
            <person name="Lowell S."/>
            <person name="Myers T."/>
            <person name="Yan Y."/>
            <person name="Sichtig H."/>
        </authorList>
    </citation>
    <scope>NUCLEOTIDE SEQUENCE [LARGE SCALE GENOMIC DNA]</scope>
    <source>
        <strain evidence="3 4">FDAARGOS_1131</strain>
    </source>
</reference>
<dbReference type="PROSITE" id="PS51257">
    <property type="entry name" value="PROKAR_LIPOPROTEIN"/>
    <property type="match status" value="1"/>
</dbReference>
<feature type="region of interest" description="Disordered" evidence="1">
    <location>
        <begin position="20"/>
        <end position="39"/>
    </location>
</feature>
<evidence type="ECO:0000256" key="1">
    <source>
        <dbReference type="SAM" id="MobiDB-lite"/>
    </source>
</evidence>
<dbReference type="EMBL" id="CP068108">
    <property type="protein sequence ID" value="QQU00220.1"/>
    <property type="molecule type" value="Genomic_DNA"/>
</dbReference>
<protein>
    <submittedName>
        <fullName evidence="3">Uncharacterized protein</fullName>
    </submittedName>
</protein>
<gene>
    <name evidence="3" type="ORF">I6I88_00115</name>
</gene>
<feature type="signal peptide" evidence="2">
    <location>
        <begin position="1"/>
        <end position="21"/>
    </location>
</feature>
<sequence>MKKTMLVLAMGGLLMFTSCSSDESTKSSSLDGNSKVEMNTNPIMDTTEFKDFENLYNQFTSGEIEMGEYLKGTESVDIAMKFLEKLGETTYGGYTYGPDIVSFALVQYFIVISN</sequence>
<evidence type="ECO:0000256" key="2">
    <source>
        <dbReference type="SAM" id="SignalP"/>
    </source>
</evidence>
<dbReference type="AlphaFoldDB" id="A0A9Q6ZF17"/>
<dbReference type="RefSeq" id="WP_002989329.1">
    <property type="nucleotide sequence ID" value="NZ_CP068108.1"/>
</dbReference>
<evidence type="ECO:0000313" key="3">
    <source>
        <dbReference type="EMBL" id="QQU00220.1"/>
    </source>
</evidence>
<dbReference type="GeneID" id="93526029"/>
<keyword evidence="2" id="KW-0732">Signal</keyword>
<evidence type="ECO:0000313" key="4">
    <source>
        <dbReference type="Proteomes" id="UP000596202"/>
    </source>
</evidence>
<feature type="compositionally biased region" description="Low complexity" evidence="1">
    <location>
        <begin position="20"/>
        <end position="29"/>
    </location>
</feature>
<name>A0A9Q6ZF17_MYROD</name>